<sequence length="294" mass="33071">MLFRELSKTGVKIPAIGMGTYTYGSADEQENIKALNRAFDLGCTFWDSADIYDNGANEILLSKVLKDRRNEVFLCTKFGIVRGPNGEFSVSDPNTPIEDTVGALAELVKEGKIKYIGLSECSAETLRRAYKVHPIAAVQIEYSPWTLDIETNGIMEACRELGVTIVAYSPLGRGFLTGRYKSIDDFEPNDFRRLIPRFQGENFNKNLEIVHKFNEFAEKKGVTPGQLCLSWILAQGDNMIVIPGTRKIKHLEENVEAVKVNLSSEELAEIRQIINSIEIIGNRYNDFFMKSLDL</sequence>
<comment type="caution">
    <text evidence="3">The sequence shown here is derived from an EMBL/GenBank/DDBJ whole genome shotgun (WGS) entry which is preliminary data.</text>
</comment>
<evidence type="ECO:0000313" key="3">
    <source>
        <dbReference type="EMBL" id="CAB5359149.1"/>
    </source>
</evidence>
<feature type="domain" description="NADP-dependent oxidoreductase" evidence="2">
    <location>
        <begin position="16"/>
        <end position="78"/>
    </location>
</feature>
<dbReference type="GO" id="GO:0005737">
    <property type="term" value="C:cytoplasm"/>
    <property type="evidence" value="ECO:0007669"/>
    <property type="project" value="TreeGrafter"/>
</dbReference>
<evidence type="ECO:0000313" key="4">
    <source>
        <dbReference type="Proteomes" id="UP000684084"/>
    </source>
</evidence>
<gene>
    <name evidence="3" type="ORF">CHRIB12_LOCUS7629</name>
</gene>
<feature type="domain" description="NADP-dependent oxidoreductase" evidence="2">
    <location>
        <begin position="92"/>
        <end position="274"/>
    </location>
</feature>
<dbReference type="VEuPathDB" id="FungiDB:RhiirFUN_009985"/>
<dbReference type="OrthoDB" id="37537at2759"/>
<proteinExistence type="predicted"/>
<dbReference type="Proteomes" id="UP000684084">
    <property type="component" value="Unassembled WGS sequence"/>
</dbReference>
<name>A0A915Z2J2_9GLOM</name>
<dbReference type="PANTHER" id="PTHR43625">
    <property type="entry name" value="AFLATOXIN B1 ALDEHYDE REDUCTASE"/>
    <property type="match status" value="1"/>
</dbReference>
<dbReference type="AlphaFoldDB" id="A0A915Z2J2"/>
<dbReference type="InterPro" id="IPR050791">
    <property type="entry name" value="Aldo-Keto_reductase"/>
</dbReference>
<reference evidence="3" key="1">
    <citation type="submission" date="2020-05" db="EMBL/GenBank/DDBJ databases">
        <authorList>
            <person name="Rincon C."/>
            <person name="Sanders R I."/>
            <person name="Robbins C."/>
            <person name="Chaturvedi A."/>
        </authorList>
    </citation>
    <scope>NUCLEOTIDE SEQUENCE</scope>
    <source>
        <strain evidence="3">CHB12</strain>
    </source>
</reference>
<dbReference type="EMBL" id="CAGKOT010000013">
    <property type="protein sequence ID" value="CAB5359149.1"/>
    <property type="molecule type" value="Genomic_DNA"/>
</dbReference>
<dbReference type="Pfam" id="PF00248">
    <property type="entry name" value="Aldo_ket_red"/>
    <property type="match status" value="2"/>
</dbReference>
<dbReference type="PANTHER" id="PTHR43625:SF40">
    <property type="entry name" value="ALDO-KETO REDUCTASE YAKC [NADP(+)]"/>
    <property type="match status" value="1"/>
</dbReference>
<organism evidence="3 4">
    <name type="scientific">Rhizophagus irregularis</name>
    <dbReference type="NCBI Taxonomy" id="588596"/>
    <lineage>
        <taxon>Eukaryota</taxon>
        <taxon>Fungi</taxon>
        <taxon>Fungi incertae sedis</taxon>
        <taxon>Mucoromycota</taxon>
        <taxon>Glomeromycotina</taxon>
        <taxon>Glomeromycetes</taxon>
        <taxon>Glomerales</taxon>
        <taxon>Glomeraceae</taxon>
        <taxon>Rhizophagus</taxon>
    </lineage>
</organism>
<protein>
    <recommendedName>
        <fullName evidence="2">NADP-dependent oxidoreductase domain-containing protein</fullName>
    </recommendedName>
</protein>
<accession>A0A915Z2J2</accession>
<dbReference type="GO" id="GO:0016491">
    <property type="term" value="F:oxidoreductase activity"/>
    <property type="evidence" value="ECO:0007669"/>
    <property type="project" value="UniProtKB-KW"/>
</dbReference>
<evidence type="ECO:0000256" key="1">
    <source>
        <dbReference type="ARBA" id="ARBA00023002"/>
    </source>
</evidence>
<keyword evidence="1" id="KW-0560">Oxidoreductase</keyword>
<evidence type="ECO:0000259" key="2">
    <source>
        <dbReference type="Pfam" id="PF00248"/>
    </source>
</evidence>
<dbReference type="InterPro" id="IPR023210">
    <property type="entry name" value="NADP_OxRdtase_dom"/>
</dbReference>